<accession>A0A1Z3CJ18</accession>
<protein>
    <submittedName>
        <fullName evidence="1">Uncharacterized protein</fullName>
    </submittedName>
</protein>
<sequence length="290" mass="34378">MEIKYRLYPYPVLWNKNDDYKKPSKFSVEIEAKENFKNIKLKINFLLKDKEIERLIKENKAEYVVHIEATSTYFRELISTRETEINYDLKDNDILGRLQISFFVLAKEDILDYKNSNFNEDYSGESFHLKKGSIIAIADGYRFDIEKNDDNLEKVSSIFSICQKETVEQTGMTVDMNSDKIRIALNKTDYINYHQLSQNSNNINIINSIIIFPALIFIFEQLKKDFDENDFADYKWFRALEKIFEKNKQNLNKELLENQLSIDLAQRILNYPIERAFNSLKDENDGDDEE</sequence>
<dbReference type="Proteomes" id="UP000196759">
    <property type="component" value="Chromosome"/>
</dbReference>
<gene>
    <name evidence="1" type="ORF">CBG50_10225</name>
</gene>
<dbReference type="EMBL" id="CP021934">
    <property type="protein sequence ID" value="ASC03604.1"/>
    <property type="molecule type" value="Genomic_DNA"/>
</dbReference>
<keyword evidence="2" id="KW-1185">Reference proteome</keyword>
<name>A0A1Z3CJ18_FUSNP</name>
<dbReference type="RefSeq" id="WP_088337691.1">
    <property type="nucleotide sequence ID" value="NZ_CP021934.1"/>
</dbReference>
<proteinExistence type="predicted"/>
<dbReference type="AlphaFoldDB" id="A0A1Z3CJ18"/>
<organism evidence="1 2">
    <name type="scientific">Fusobacterium nucleatum subsp. polymorphum</name>
    <name type="common">Fusobacterium polymorphum</name>
    <dbReference type="NCBI Taxonomy" id="76857"/>
    <lineage>
        <taxon>Bacteria</taxon>
        <taxon>Fusobacteriati</taxon>
        <taxon>Fusobacteriota</taxon>
        <taxon>Fusobacteriia</taxon>
        <taxon>Fusobacteriales</taxon>
        <taxon>Fusobacteriaceae</taxon>
        <taxon>Fusobacterium</taxon>
    </lineage>
</organism>
<evidence type="ECO:0000313" key="1">
    <source>
        <dbReference type="EMBL" id="ASC03604.1"/>
    </source>
</evidence>
<evidence type="ECO:0000313" key="2">
    <source>
        <dbReference type="Proteomes" id="UP000196759"/>
    </source>
</evidence>
<reference evidence="1 2" key="1">
    <citation type="submission" date="2017-06" db="EMBL/GenBank/DDBJ databases">
        <title>Draft genome sequence of Fusobacterium nucleatum subsp. polymorphum KCOM 1260 (=ChDC F218).</title>
        <authorList>
            <person name="Kook J.-K."/>
            <person name="Park S.-N."/>
            <person name="Lim Y.K."/>
            <person name="Roh H."/>
        </authorList>
    </citation>
    <scope>NUCLEOTIDE SEQUENCE [LARGE SCALE GENOMIC DNA]</scope>
    <source>
        <strain evidence="2">KCOM 1260 (ChDC F218)</strain>
    </source>
</reference>